<gene>
    <name evidence="1" type="ORF">GA0061100_104528</name>
</gene>
<accession>A0A1C3V798</accession>
<reference evidence="2" key="1">
    <citation type="submission" date="2016-08" db="EMBL/GenBank/DDBJ databases">
        <authorList>
            <person name="Varghese N."/>
            <person name="Submissions Spin"/>
        </authorList>
    </citation>
    <scope>NUCLEOTIDE SEQUENCE [LARGE SCALE GENOMIC DNA]</scope>
    <source>
        <strain evidence="2">CCBAU 57015</strain>
    </source>
</reference>
<dbReference type="Proteomes" id="UP000186228">
    <property type="component" value="Unassembled WGS sequence"/>
</dbReference>
<evidence type="ECO:0000313" key="1">
    <source>
        <dbReference type="EMBL" id="SCB23613.1"/>
    </source>
</evidence>
<protein>
    <submittedName>
        <fullName evidence="1">Uncharacterized protein</fullName>
    </submittedName>
</protein>
<dbReference type="EMBL" id="FMAC01000004">
    <property type="protein sequence ID" value="SCB23613.1"/>
    <property type="molecule type" value="Genomic_DNA"/>
</dbReference>
<dbReference type="AlphaFoldDB" id="A0A1C3V798"/>
<evidence type="ECO:0000313" key="2">
    <source>
        <dbReference type="Proteomes" id="UP000186228"/>
    </source>
</evidence>
<organism evidence="1 2">
    <name type="scientific">Rhizobium hainanense</name>
    <dbReference type="NCBI Taxonomy" id="52131"/>
    <lineage>
        <taxon>Bacteria</taxon>
        <taxon>Pseudomonadati</taxon>
        <taxon>Pseudomonadota</taxon>
        <taxon>Alphaproteobacteria</taxon>
        <taxon>Hyphomicrobiales</taxon>
        <taxon>Rhizobiaceae</taxon>
        <taxon>Rhizobium/Agrobacterium group</taxon>
        <taxon>Rhizobium</taxon>
    </lineage>
</organism>
<keyword evidence="2" id="KW-1185">Reference proteome</keyword>
<dbReference type="STRING" id="52131.GA0061100_104528"/>
<proteinExistence type="predicted"/>
<sequence>MLPPYHEDGATAGYPCCAAFSPIMGDSVAKISLTLSLSKAEAGCWISSGFN</sequence>
<name>A0A1C3V798_9HYPH</name>